<evidence type="ECO:0000313" key="2">
    <source>
        <dbReference type="EMBL" id="KAF6794955.1"/>
    </source>
</evidence>
<organism evidence="2 3">
    <name type="scientific">Colletotrichum sojae</name>
    <dbReference type="NCBI Taxonomy" id="2175907"/>
    <lineage>
        <taxon>Eukaryota</taxon>
        <taxon>Fungi</taxon>
        <taxon>Dikarya</taxon>
        <taxon>Ascomycota</taxon>
        <taxon>Pezizomycotina</taxon>
        <taxon>Sordariomycetes</taxon>
        <taxon>Hypocreomycetidae</taxon>
        <taxon>Glomerellales</taxon>
        <taxon>Glomerellaceae</taxon>
        <taxon>Colletotrichum</taxon>
        <taxon>Colletotrichum orchidearum species complex</taxon>
    </lineage>
</organism>
<dbReference type="AlphaFoldDB" id="A0A8H6ISM0"/>
<name>A0A8H6ISM0_9PEZI</name>
<reference evidence="2 3" key="1">
    <citation type="journal article" date="2020" name="Phytopathology">
        <title>Genome Sequence Resources of Colletotrichum truncatum, C. plurivorum, C. musicola, and C. sojae: Four Species Pathogenic to Soybean (Glycine max).</title>
        <authorList>
            <person name="Rogerio F."/>
            <person name="Boufleur T.R."/>
            <person name="Ciampi-Guillardi M."/>
            <person name="Sukno S.A."/>
            <person name="Thon M.R."/>
            <person name="Massola Junior N.S."/>
            <person name="Baroncelli R."/>
        </authorList>
    </citation>
    <scope>NUCLEOTIDE SEQUENCE [LARGE SCALE GENOMIC DNA]</scope>
    <source>
        <strain evidence="2 3">LFN0009</strain>
    </source>
</reference>
<dbReference type="Proteomes" id="UP000652219">
    <property type="component" value="Unassembled WGS sequence"/>
</dbReference>
<feature type="compositionally biased region" description="Polar residues" evidence="1">
    <location>
        <begin position="141"/>
        <end position="157"/>
    </location>
</feature>
<comment type="caution">
    <text evidence="2">The sequence shown here is derived from an EMBL/GenBank/DDBJ whole genome shotgun (WGS) entry which is preliminary data.</text>
</comment>
<evidence type="ECO:0000256" key="1">
    <source>
        <dbReference type="SAM" id="MobiDB-lite"/>
    </source>
</evidence>
<dbReference type="EMBL" id="WIGN01000400">
    <property type="protein sequence ID" value="KAF6794955.1"/>
    <property type="molecule type" value="Genomic_DNA"/>
</dbReference>
<proteinExistence type="predicted"/>
<feature type="region of interest" description="Disordered" evidence="1">
    <location>
        <begin position="111"/>
        <end position="167"/>
    </location>
</feature>
<evidence type="ECO:0000313" key="3">
    <source>
        <dbReference type="Proteomes" id="UP000652219"/>
    </source>
</evidence>
<keyword evidence="3" id="KW-1185">Reference proteome</keyword>
<sequence>MSIRLAGICACKPSVSYFKSPNKFDLICILTSSAIRISRCIGLHRLESDTSALKTGTASSPCSSTADVVSKEVENHIWCSSEGWGQVGASSIAARGVKLARVLCDLEQRQEDSDSTRGGDLETEIGNAVRRRFTAGEDQDSNSAVGGTVEAQQQQQILFPPLGPQDF</sequence>
<gene>
    <name evidence="2" type="ORF">CSOJ01_13571</name>
</gene>
<accession>A0A8H6ISM0</accession>
<feature type="compositionally biased region" description="Basic and acidic residues" evidence="1">
    <location>
        <begin position="111"/>
        <end position="120"/>
    </location>
</feature>
<protein>
    <submittedName>
        <fullName evidence="2">Uncharacterized protein</fullName>
    </submittedName>
</protein>